<evidence type="ECO:0000256" key="1">
    <source>
        <dbReference type="SAM" id="MobiDB-lite"/>
    </source>
</evidence>
<dbReference type="Proteomes" id="UP000319514">
    <property type="component" value="Unassembled WGS sequence"/>
</dbReference>
<dbReference type="SUPFAM" id="SSF142433">
    <property type="entry name" value="CinA-like"/>
    <property type="match status" value="1"/>
</dbReference>
<sequence length="190" mass="18770">MSEPGVVSREVYAVCADLVGRLTDRGLTVATAESLTGGLVAGALTDVPGSSLVLRGGVVAYSVEVKASVLGVDAGLLASRGAVDAGVAEQMACGARERLGATYGLATTGVAGPDPSEGKAVGTVFVAVAGPRTTRVQALSLTGSRGEIRRRSVAAVLDLLAQELLDEDELSARPGSGSGVAGEDAPPPAG</sequence>
<protein>
    <submittedName>
        <fullName evidence="3">Competence/damage-inducible protein cinA</fullName>
    </submittedName>
</protein>
<accession>A0A542ZHG3</accession>
<dbReference type="Gene3D" id="3.90.950.20">
    <property type="entry name" value="CinA-like"/>
    <property type="match status" value="1"/>
</dbReference>
<dbReference type="RefSeq" id="WP_246092060.1">
    <property type="nucleotide sequence ID" value="NZ_BAAAKX010000004.1"/>
</dbReference>
<dbReference type="AlphaFoldDB" id="A0A542ZHG3"/>
<comment type="caution">
    <text evidence="3">The sequence shown here is derived from an EMBL/GenBank/DDBJ whole genome shotgun (WGS) entry which is preliminary data.</text>
</comment>
<dbReference type="Pfam" id="PF02464">
    <property type="entry name" value="CinA"/>
    <property type="match status" value="1"/>
</dbReference>
<evidence type="ECO:0000259" key="2">
    <source>
        <dbReference type="Pfam" id="PF02464"/>
    </source>
</evidence>
<reference evidence="3 4" key="1">
    <citation type="submission" date="2019-06" db="EMBL/GenBank/DDBJ databases">
        <title>Sequencing the genomes of 1000 actinobacteria strains.</title>
        <authorList>
            <person name="Klenk H.-P."/>
        </authorList>
    </citation>
    <scope>NUCLEOTIDE SEQUENCE [LARGE SCALE GENOMIC DNA]</scope>
    <source>
        <strain evidence="3 4">DSM 18082</strain>
    </source>
</reference>
<dbReference type="NCBIfam" id="TIGR00199">
    <property type="entry name" value="PncC_domain"/>
    <property type="match status" value="1"/>
</dbReference>
<feature type="domain" description="CinA C-terminal" evidence="2">
    <location>
        <begin position="16"/>
        <end position="163"/>
    </location>
</feature>
<keyword evidence="4" id="KW-1185">Reference proteome</keyword>
<evidence type="ECO:0000313" key="3">
    <source>
        <dbReference type="EMBL" id="TQL59771.1"/>
    </source>
</evidence>
<organism evidence="3 4">
    <name type="scientific">Oryzihumus leptocrescens</name>
    <dbReference type="NCBI Taxonomy" id="297536"/>
    <lineage>
        <taxon>Bacteria</taxon>
        <taxon>Bacillati</taxon>
        <taxon>Actinomycetota</taxon>
        <taxon>Actinomycetes</taxon>
        <taxon>Micrococcales</taxon>
        <taxon>Intrasporangiaceae</taxon>
        <taxon>Oryzihumus</taxon>
    </lineage>
</organism>
<dbReference type="InterPro" id="IPR036653">
    <property type="entry name" value="CinA-like_C"/>
</dbReference>
<proteinExistence type="predicted"/>
<feature type="region of interest" description="Disordered" evidence="1">
    <location>
        <begin position="168"/>
        <end position="190"/>
    </location>
</feature>
<evidence type="ECO:0000313" key="4">
    <source>
        <dbReference type="Proteomes" id="UP000319514"/>
    </source>
</evidence>
<gene>
    <name evidence="3" type="ORF">FB474_1137</name>
</gene>
<name>A0A542ZHG3_9MICO</name>
<dbReference type="EMBL" id="VFOQ01000001">
    <property type="protein sequence ID" value="TQL59771.1"/>
    <property type="molecule type" value="Genomic_DNA"/>
</dbReference>
<dbReference type="InterPro" id="IPR008136">
    <property type="entry name" value="CinA_C"/>
</dbReference>